<dbReference type="KEGG" id="psac:PSM36_2320"/>
<keyword evidence="2" id="KW-1185">Reference proteome</keyword>
<protein>
    <submittedName>
        <fullName evidence="1">L,D-transpeptidase catalytic domain</fullName>
    </submittedName>
</protein>
<dbReference type="Pfam" id="PF13645">
    <property type="entry name" value="YkuD_2"/>
    <property type="match status" value="1"/>
</dbReference>
<dbReference type="AlphaFoldDB" id="A0A1R3TAY3"/>
<sequence>MRKIILCFLILLSVSLFDSMSRKEKKVELEKTALSQDQGQWLYEQMDLDGLICLDAFKSAYTGYKKLNKGNNPLLTLIDFSLPSTEKRMYVLDLAKKEILFVSYVSHGRNSGQNYATSFSNRDGSHQSSLGFYRTVDTYNGGNGYSLRLDGLEKGINDKAMQRAIVIHGADYCSENAIRSTGRLGRSFGCPAIPRELAKPIIDTIKGGSLLFIYADQPEYLASSKVLEEDQILTGKNILSARNNTPTRSFSSSLAGS</sequence>
<reference evidence="2" key="1">
    <citation type="submission" date="2016-08" db="EMBL/GenBank/DDBJ databases">
        <authorList>
            <person name="Wibberg D."/>
        </authorList>
    </citation>
    <scope>NUCLEOTIDE SEQUENCE [LARGE SCALE GENOMIC DNA]</scope>
</reference>
<dbReference type="InterPro" id="IPR032676">
    <property type="entry name" value="YkuD_2"/>
</dbReference>
<dbReference type="EMBL" id="LT605205">
    <property type="protein sequence ID" value="SCD21125.1"/>
    <property type="molecule type" value="Genomic_DNA"/>
</dbReference>
<accession>A0A1R3TAY3</accession>
<dbReference type="Proteomes" id="UP000187464">
    <property type="component" value="Chromosome I"/>
</dbReference>
<dbReference type="PANTHER" id="PTHR38477">
    <property type="entry name" value="HYPOTHETICAL EXPORTED PROTEIN"/>
    <property type="match status" value="1"/>
</dbReference>
<organism evidence="1 2">
    <name type="scientific">Proteiniphilum saccharofermentans</name>
    <dbReference type="NCBI Taxonomy" id="1642647"/>
    <lineage>
        <taxon>Bacteria</taxon>
        <taxon>Pseudomonadati</taxon>
        <taxon>Bacteroidota</taxon>
        <taxon>Bacteroidia</taxon>
        <taxon>Bacteroidales</taxon>
        <taxon>Dysgonomonadaceae</taxon>
        <taxon>Proteiniphilum</taxon>
    </lineage>
</organism>
<evidence type="ECO:0000313" key="2">
    <source>
        <dbReference type="Proteomes" id="UP000187464"/>
    </source>
</evidence>
<dbReference type="PANTHER" id="PTHR38477:SF1">
    <property type="entry name" value="MUREIN L,D-TRANSPEPTIDASE CATALYTIC DOMAIN FAMILY PROTEIN"/>
    <property type="match status" value="1"/>
</dbReference>
<proteinExistence type="predicted"/>
<name>A0A1R3TAY3_9BACT</name>
<evidence type="ECO:0000313" key="1">
    <source>
        <dbReference type="EMBL" id="SCD21125.1"/>
    </source>
</evidence>
<dbReference type="RefSeq" id="WP_083711161.1">
    <property type="nucleotide sequence ID" value="NZ_LT605205.1"/>
</dbReference>
<gene>
    <name evidence="1" type="ORF">PSM36_2320</name>
</gene>